<reference evidence="3 4" key="1">
    <citation type="submission" date="2023-07" db="EMBL/GenBank/DDBJ databases">
        <title>Sorghum-associated microbial communities from plants grown in Nebraska, USA.</title>
        <authorList>
            <person name="Schachtman D."/>
        </authorList>
    </citation>
    <scope>NUCLEOTIDE SEQUENCE [LARGE SCALE GENOMIC DNA]</scope>
    <source>
        <strain evidence="3 4">BE308</strain>
    </source>
</reference>
<organism evidence="3 4">
    <name type="scientific">Rhodoferax saidenbachensis</name>
    <dbReference type="NCBI Taxonomy" id="1484693"/>
    <lineage>
        <taxon>Bacteria</taxon>
        <taxon>Pseudomonadati</taxon>
        <taxon>Pseudomonadota</taxon>
        <taxon>Betaproteobacteria</taxon>
        <taxon>Burkholderiales</taxon>
        <taxon>Comamonadaceae</taxon>
        <taxon>Rhodoferax</taxon>
    </lineage>
</organism>
<evidence type="ECO:0000313" key="4">
    <source>
        <dbReference type="Proteomes" id="UP001268089"/>
    </source>
</evidence>
<accession>A0ABU1ZQF4</accession>
<proteinExistence type="predicted"/>
<evidence type="ECO:0000256" key="2">
    <source>
        <dbReference type="SAM" id="SignalP"/>
    </source>
</evidence>
<keyword evidence="4" id="KW-1185">Reference proteome</keyword>
<sequence>MARMRIPRHPFTYTLVVLVMLTALASGPALAQEVLVTKRASALRDGPADSAATLVALPAQTPLTRLPTRQGPWIQVKTAAGASGWIHLFDVGSPTEQGTVASAATGALRGLSNLFNRGSAQNQNTGGPTATVGIRGLGAEDIANAQPNMAALTQAEGQRQDAAQARRFATDASLAARAVDPLPVPAPPAPVPNPNFKGALP</sequence>
<feature type="chain" id="PRO_5045450177" description="SH3 domain-containing protein" evidence="2">
    <location>
        <begin position="32"/>
        <end position="201"/>
    </location>
</feature>
<feature type="region of interest" description="Disordered" evidence="1">
    <location>
        <begin position="179"/>
        <end position="201"/>
    </location>
</feature>
<evidence type="ECO:0008006" key="5">
    <source>
        <dbReference type="Google" id="ProtNLM"/>
    </source>
</evidence>
<protein>
    <recommendedName>
        <fullName evidence="5">SH3 domain-containing protein</fullName>
    </recommendedName>
</protein>
<dbReference type="Gene3D" id="2.30.30.40">
    <property type="entry name" value="SH3 Domains"/>
    <property type="match status" value="1"/>
</dbReference>
<dbReference type="Proteomes" id="UP001268089">
    <property type="component" value="Unassembled WGS sequence"/>
</dbReference>
<name>A0ABU1ZQF4_9BURK</name>
<evidence type="ECO:0000313" key="3">
    <source>
        <dbReference type="EMBL" id="MDR7307762.1"/>
    </source>
</evidence>
<feature type="compositionally biased region" description="Pro residues" evidence="1">
    <location>
        <begin position="182"/>
        <end position="193"/>
    </location>
</feature>
<evidence type="ECO:0000256" key="1">
    <source>
        <dbReference type="SAM" id="MobiDB-lite"/>
    </source>
</evidence>
<dbReference type="EMBL" id="JAVDXO010000007">
    <property type="protein sequence ID" value="MDR7307762.1"/>
    <property type="molecule type" value="Genomic_DNA"/>
</dbReference>
<comment type="caution">
    <text evidence="3">The sequence shown here is derived from an EMBL/GenBank/DDBJ whole genome shotgun (WGS) entry which is preliminary data.</text>
</comment>
<gene>
    <name evidence="3" type="ORF">J2X15_003066</name>
</gene>
<feature type="signal peptide" evidence="2">
    <location>
        <begin position="1"/>
        <end position="31"/>
    </location>
</feature>
<keyword evidence="2" id="KW-0732">Signal</keyword>